<comment type="caution">
    <text evidence="3">The sequence shown here is derived from an EMBL/GenBank/DDBJ whole genome shotgun (WGS) entry which is preliminary data.</text>
</comment>
<dbReference type="SUPFAM" id="SSF64005">
    <property type="entry name" value="Undecaprenyl diphosphate synthase"/>
    <property type="match status" value="1"/>
</dbReference>
<comment type="subunit">
    <text evidence="2">Homodimer.</text>
</comment>
<dbReference type="Gene3D" id="3.40.1180.10">
    <property type="entry name" value="Decaprenyl diphosphate synthase-like"/>
    <property type="match status" value="1"/>
</dbReference>
<organism evidence="3 4">
    <name type="scientific">Candidatus Ryanbacteria bacterium RIFCSPHIGHO2_01_FULL_48_27</name>
    <dbReference type="NCBI Taxonomy" id="1802115"/>
    <lineage>
        <taxon>Bacteria</taxon>
        <taxon>Candidatus Ryaniibacteriota</taxon>
    </lineage>
</organism>
<evidence type="ECO:0000313" key="3">
    <source>
        <dbReference type="EMBL" id="OGZ43609.1"/>
    </source>
</evidence>
<keyword evidence="2" id="KW-0479">Metal-binding</keyword>
<proteinExistence type="inferred from homology"/>
<name>A0A1G2FZX0_9BACT</name>
<comment type="similarity">
    <text evidence="2">Belongs to the UPP synthase family.</text>
</comment>
<sequence length="233" mass="26653">MEDAQQNGVPRCIGVIVDGNRRWARAHGLPTLKGHEEGYKKLKDFVLWAKEAGSTHVIAYVFSSENWNRAAEEVSYLMGLIIKLLKQDVEELGKKGIRLRIAGVRGMLPQNVRQAVIEAEEATKDNTEFTLCLALSYGGRDEIVEAVNKIIADKDKSLPITKETFAQYLWTSGIPDPDMIIRTSGEMRLSNFLPWQGVYSELFFLPIHWPDITKEYFMQVLEEYKGRQRRYGK</sequence>
<dbReference type="PANTHER" id="PTHR10291:SF0">
    <property type="entry name" value="DEHYDRODOLICHYL DIPHOSPHATE SYNTHASE 2"/>
    <property type="match status" value="1"/>
</dbReference>
<comment type="caution">
    <text evidence="2">Lacks conserved residue(s) required for the propagation of feature annotation.</text>
</comment>
<feature type="binding site" evidence="2">
    <location>
        <position position="35"/>
    </location>
    <ligand>
        <name>substrate</name>
    </ligand>
</feature>
<dbReference type="Pfam" id="PF01255">
    <property type="entry name" value="Prenyltransf"/>
    <property type="match status" value="1"/>
</dbReference>
<feature type="binding site" evidence="2">
    <location>
        <begin position="188"/>
        <end position="190"/>
    </location>
    <ligand>
        <name>substrate</name>
    </ligand>
</feature>
<feature type="active site" evidence="2">
    <location>
        <position position="18"/>
    </location>
</feature>
<comment type="function">
    <text evidence="2">Catalyzes the condensation of isopentenyl diphosphate (IPP) with allylic pyrophosphates generating different type of terpenoids.</text>
</comment>
<feature type="binding site" evidence="2">
    <location>
        <begin position="19"/>
        <end position="22"/>
    </location>
    <ligand>
        <name>substrate</name>
    </ligand>
</feature>
<evidence type="ECO:0000256" key="2">
    <source>
        <dbReference type="HAMAP-Rule" id="MF_01139"/>
    </source>
</evidence>
<feature type="active site" description="Proton acceptor" evidence="2">
    <location>
        <position position="66"/>
    </location>
</feature>
<protein>
    <recommendedName>
        <fullName evidence="2">Isoprenyl transferase</fullName>
        <ecNumber evidence="2">2.5.1.-</ecNumber>
    </recommendedName>
</protein>
<feature type="binding site" evidence="2">
    <location>
        <position position="18"/>
    </location>
    <ligand>
        <name>Mg(2+)</name>
        <dbReference type="ChEBI" id="CHEBI:18420"/>
    </ligand>
</feature>
<evidence type="ECO:0000256" key="1">
    <source>
        <dbReference type="ARBA" id="ARBA00022679"/>
    </source>
</evidence>
<gene>
    <name evidence="3" type="ORF">A2756_04855</name>
</gene>
<feature type="binding site" evidence="2">
    <location>
        <position position="182"/>
    </location>
    <ligand>
        <name>substrate</name>
    </ligand>
</feature>
<dbReference type="Proteomes" id="UP000177785">
    <property type="component" value="Unassembled WGS sequence"/>
</dbReference>
<keyword evidence="2" id="KW-0460">Magnesium</keyword>
<dbReference type="GO" id="GO:0000287">
    <property type="term" value="F:magnesium ion binding"/>
    <property type="evidence" value="ECO:0007669"/>
    <property type="project" value="UniProtKB-UniRule"/>
</dbReference>
<dbReference type="InterPro" id="IPR001441">
    <property type="entry name" value="UPP_synth-like"/>
</dbReference>
<dbReference type="STRING" id="1802115.A2756_04855"/>
<dbReference type="EC" id="2.5.1.-" evidence="2"/>
<dbReference type="AlphaFoldDB" id="A0A1G2FZX0"/>
<dbReference type="InterPro" id="IPR018520">
    <property type="entry name" value="UPP_synth-like_CS"/>
</dbReference>
<dbReference type="CDD" id="cd00475">
    <property type="entry name" value="Cis_IPPS"/>
    <property type="match status" value="1"/>
</dbReference>
<dbReference type="GO" id="GO:0016094">
    <property type="term" value="P:polyprenol biosynthetic process"/>
    <property type="evidence" value="ECO:0007669"/>
    <property type="project" value="TreeGrafter"/>
</dbReference>
<dbReference type="PANTHER" id="PTHR10291">
    <property type="entry name" value="DEHYDRODOLICHYL DIPHOSPHATE SYNTHASE FAMILY MEMBER"/>
    <property type="match status" value="1"/>
</dbReference>
<feature type="binding site" evidence="2">
    <location>
        <begin position="63"/>
        <end position="65"/>
    </location>
    <ligand>
        <name>substrate</name>
    </ligand>
</feature>
<comment type="cofactor">
    <cofactor evidence="2">
        <name>Mg(2+)</name>
        <dbReference type="ChEBI" id="CHEBI:18420"/>
    </cofactor>
    <text evidence="2">Binds 2 magnesium ions per subunit.</text>
</comment>
<keyword evidence="1 2" id="KW-0808">Transferase</keyword>
<dbReference type="GO" id="GO:0045547">
    <property type="term" value="F:ditrans,polycis-polyprenyl diphosphate synthase [(2E,6E)-farnesyl diphosphate specific] activity"/>
    <property type="evidence" value="ECO:0007669"/>
    <property type="project" value="TreeGrafter"/>
</dbReference>
<feature type="binding site" evidence="2">
    <location>
        <position position="69"/>
    </location>
    <ligand>
        <name>substrate</name>
    </ligand>
</feature>
<feature type="binding site" evidence="2">
    <location>
        <position position="201"/>
    </location>
    <ligand>
        <name>Mg(2+)</name>
        <dbReference type="ChEBI" id="CHEBI:18420"/>
    </ligand>
</feature>
<feature type="binding site" evidence="2">
    <location>
        <position position="23"/>
    </location>
    <ligand>
        <name>substrate</name>
    </ligand>
</feature>
<accession>A0A1G2FZX0</accession>
<dbReference type="PROSITE" id="PS01066">
    <property type="entry name" value="UPP_SYNTHASE"/>
    <property type="match status" value="1"/>
</dbReference>
<dbReference type="EMBL" id="MHNL01000032">
    <property type="protein sequence ID" value="OGZ43609.1"/>
    <property type="molecule type" value="Genomic_DNA"/>
</dbReference>
<evidence type="ECO:0000313" key="4">
    <source>
        <dbReference type="Proteomes" id="UP000177785"/>
    </source>
</evidence>
<dbReference type="NCBIfam" id="TIGR00055">
    <property type="entry name" value="uppS"/>
    <property type="match status" value="1"/>
</dbReference>
<reference evidence="3 4" key="1">
    <citation type="journal article" date="2016" name="Nat. Commun.">
        <title>Thousands of microbial genomes shed light on interconnected biogeochemical processes in an aquifer system.</title>
        <authorList>
            <person name="Anantharaman K."/>
            <person name="Brown C.T."/>
            <person name="Hug L.A."/>
            <person name="Sharon I."/>
            <person name="Castelle C.J."/>
            <person name="Probst A.J."/>
            <person name="Thomas B.C."/>
            <person name="Singh A."/>
            <person name="Wilkins M.J."/>
            <person name="Karaoz U."/>
            <person name="Brodie E.L."/>
            <person name="Williams K.H."/>
            <person name="Hubbard S.S."/>
            <person name="Banfield J.F."/>
        </authorList>
    </citation>
    <scope>NUCLEOTIDE SEQUENCE [LARGE SCALE GENOMIC DNA]</scope>
</reference>
<feature type="binding site" evidence="2">
    <location>
        <position position="67"/>
    </location>
    <ligand>
        <name>substrate</name>
    </ligand>
</feature>
<dbReference type="HAMAP" id="MF_01139">
    <property type="entry name" value="ISPT"/>
    <property type="match status" value="1"/>
</dbReference>
<dbReference type="InterPro" id="IPR036424">
    <property type="entry name" value="UPP_synth-like_sf"/>
</dbReference>